<dbReference type="InterPro" id="IPR036291">
    <property type="entry name" value="NAD(P)-bd_dom_sf"/>
</dbReference>
<dbReference type="CDD" id="cd07187">
    <property type="entry name" value="YvcK_like"/>
    <property type="match status" value="1"/>
</dbReference>
<keyword evidence="5" id="KW-1185">Reference proteome</keyword>
<sequence>MSLQERPNGWHDSSRTTSEPMAIPSILTSTIRKGIVVFSGGTAANSLVDVFDGLREGNRSTLSYVIPVSDNGGSSSELIRVFGGPGIGDVRSRLVRLLSDDGEEAMAIKYFFNYRLPKTYGPARIEWLDIVESNHSLWTGISSPKKELIRSILNSINLEMLKRLRPTSRFDFSGASIGNLFLTGARLFTGSFEAAIYLLSSICAVPSNVSVLPVINTNFAHHIAAGLTDGTVITGQNNISHPSAPTNAVPGEQPMSPGRRHLKEAEEHDDSAEDANGPGTLPILRKPAIAISKGDEEDLPARIERLWYINPYGQEISIPCSPRVLDALGSASCIIYSIGSLFTSIVPSLVLRGVGQAVSSPQITSKILILNGTIDRETGPSTNPFSAQDFVAAIANACCESRDLPIPCDAAQYCQYVTHVVYLDTATSPKVDRDAFNAVGIETMRIYGRRDGSGKGGRYDAKALEQALEFQSACDRQFAMAAKPYNVAIIGYGMSAKVFHIPLVLALPSDFTLYGIVQRSPKPNDDASKDHPQTKHWRSADEVYTDPAVDVVVITSIPETHHAMCKAALEAGKHVVVEKPFVPTLAEANDLLAIAKKSGKLLTVYQNRRWDSDFLTLRHVLASGSLGELVEFETHYDRYRPDAPAETWKTRDTPGHGSIFELGTHTIDQVYQLFGLPRKVTGFITTQRRLPREGSAHDSHTLVLQYADGLMVTVKAAIVSPETEQLRFWVRGTKGSFKKFGVDVQEDQLKAGLRPGDEGFGVEPESLYGSLMTVDAQGKMERKVYETVGPPKTYVEFYRLFAKALRGEGDVPVRAEDARGCLRIIEAAFMSSKEGRTVELSEL</sequence>
<dbReference type="InterPro" id="IPR004104">
    <property type="entry name" value="Gfo/Idh/MocA-like_OxRdtase_C"/>
</dbReference>
<reference evidence="4" key="1">
    <citation type="submission" date="2023-06" db="EMBL/GenBank/DDBJ databases">
        <title>Black Yeasts Isolated from many extreme environments.</title>
        <authorList>
            <person name="Coleine C."/>
            <person name="Stajich J.E."/>
            <person name="Selbmann L."/>
        </authorList>
    </citation>
    <scope>NUCLEOTIDE SEQUENCE</scope>
    <source>
        <strain evidence="4">CCFEE 5200</strain>
    </source>
</reference>
<dbReference type="EMBL" id="JAUJLE010000094">
    <property type="protein sequence ID" value="KAK0984988.1"/>
    <property type="molecule type" value="Genomic_DNA"/>
</dbReference>
<dbReference type="Gene3D" id="3.30.360.10">
    <property type="entry name" value="Dihydrodipicolinate Reductase, domain 2"/>
    <property type="match status" value="1"/>
</dbReference>
<gene>
    <name evidence="4" type="ORF">LTR91_010711</name>
</gene>
<dbReference type="SUPFAM" id="SSF142338">
    <property type="entry name" value="CofD-like"/>
    <property type="match status" value="1"/>
</dbReference>
<dbReference type="Proteomes" id="UP001175353">
    <property type="component" value="Unassembled WGS sequence"/>
</dbReference>
<dbReference type="PANTHER" id="PTHR31240:SF0">
    <property type="entry name" value="MATERNAL EFFECT EMBRYO ARREST 18"/>
    <property type="match status" value="1"/>
</dbReference>
<feature type="region of interest" description="Disordered" evidence="1">
    <location>
        <begin position="241"/>
        <end position="281"/>
    </location>
</feature>
<feature type="domain" description="Gfo/Idh/MocA-like oxidoreductase N-terminal" evidence="2">
    <location>
        <begin position="486"/>
        <end position="605"/>
    </location>
</feature>
<dbReference type="GO" id="GO:0000166">
    <property type="term" value="F:nucleotide binding"/>
    <property type="evidence" value="ECO:0007669"/>
    <property type="project" value="InterPro"/>
</dbReference>
<name>A0AAN6QT93_9PEZI</name>
<accession>A0AAN6QT93</accession>
<comment type="caution">
    <text evidence="4">The sequence shown here is derived from an EMBL/GenBank/DDBJ whole genome shotgun (WGS) entry which is preliminary data.</text>
</comment>
<dbReference type="InterPro" id="IPR000683">
    <property type="entry name" value="Gfo/Idh/MocA-like_OxRdtase_N"/>
</dbReference>
<dbReference type="Pfam" id="PF02894">
    <property type="entry name" value="GFO_IDH_MocA_C"/>
    <property type="match status" value="1"/>
</dbReference>
<evidence type="ECO:0000313" key="4">
    <source>
        <dbReference type="EMBL" id="KAK0984988.1"/>
    </source>
</evidence>
<dbReference type="Gene3D" id="3.40.50.10680">
    <property type="entry name" value="CofD-like domains"/>
    <property type="match status" value="1"/>
</dbReference>
<dbReference type="SUPFAM" id="SSF51735">
    <property type="entry name" value="NAD(P)-binding Rossmann-fold domains"/>
    <property type="match status" value="1"/>
</dbReference>
<dbReference type="InterPro" id="IPR002882">
    <property type="entry name" value="CofD"/>
</dbReference>
<evidence type="ECO:0000259" key="3">
    <source>
        <dbReference type="Pfam" id="PF02894"/>
    </source>
</evidence>
<proteinExistence type="predicted"/>
<dbReference type="InterPro" id="IPR038136">
    <property type="entry name" value="CofD-like_dom_sf"/>
</dbReference>
<evidence type="ECO:0000259" key="2">
    <source>
        <dbReference type="Pfam" id="PF01408"/>
    </source>
</evidence>
<evidence type="ECO:0000313" key="5">
    <source>
        <dbReference type="Proteomes" id="UP001175353"/>
    </source>
</evidence>
<dbReference type="AlphaFoldDB" id="A0AAN6QT93"/>
<dbReference type="SUPFAM" id="SSF55347">
    <property type="entry name" value="Glyceraldehyde-3-phosphate dehydrogenase-like, C-terminal domain"/>
    <property type="match status" value="1"/>
</dbReference>
<dbReference type="Pfam" id="PF01408">
    <property type="entry name" value="GFO_IDH_MocA"/>
    <property type="match status" value="1"/>
</dbReference>
<dbReference type="PANTHER" id="PTHR31240">
    <property type="entry name" value="MATERNAL EFFECT EMBRYO ARREST 18"/>
    <property type="match status" value="1"/>
</dbReference>
<dbReference type="Pfam" id="PF01933">
    <property type="entry name" value="CofD"/>
    <property type="match status" value="1"/>
</dbReference>
<protein>
    <recommendedName>
        <fullName evidence="6">Gfo/Idh/MocA-like oxidoreductase N-terminal domain-containing protein</fullName>
    </recommendedName>
</protein>
<dbReference type="Gene3D" id="3.40.50.720">
    <property type="entry name" value="NAD(P)-binding Rossmann-like Domain"/>
    <property type="match status" value="1"/>
</dbReference>
<feature type="domain" description="Gfo/Idh/MocA-like oxidoreductase C-terminal" evidence="3">
    <location>
        <begin position="621"/>
        <end position="840"/>
    </location>
</feature>
<organism evidence="4 5">
    <name type="scientific">Friedmanniomyces endolithicus</name>
    <dbReference type="NCBI Taxonomy" id="329885"/>
    <lineage>
        <taxon>Eukaryota</taxon>
        <taxon>Fungi</taxon>
        <taxon>Dikarya</taxon>
        <taxon>Ascomycota</taxon>
        <taxon>Pezizomycotina</taxon>
        <taxon>Dothideomycetes</taxon>
        <taxon>Dothideomycetidae</taxon>
        <taxon>Mycosphaerellales</taxon>
        <taxon>Teratosphaeriaceae</taxon>
        <taxon>Friedmanniomyces</taxon>
    </lineage>
</organism>
<dbReference type="GO" id="GO:0043743">
    <property type="term" value="F:LPPG:FO 2-phospho-L-lactate transferase activity"/>
    <property type="evidence" value="ECO:0007669"/>
    <property type="project" value="InterPro"/>
</dbReference>
<evidence type="ECO:0008006" key="6">
    <source>
        <dbReference type="Google" id="ProtNLM"/>
    </source>
</evidence>
<evidence type="ECO:0000256" key="1">
    <source>
        <dbReference type="SAM" id="MobiDB-lite"/>
    </source>
</evidence>